<dbReference type="RefSeq" id="WP_184959254.1">
    <property type="nucleotide sequence ID" value="NZ_JACHIN010000001.1"/>
</dbReference>
<dbReference type="Pfam" id="PF00144">
    <property type="entry name" value="Beta-lactamase"/>
    <property type="match status" value="1"/>
</dbReference>
<dbReference type="PANTHER" id="PTHR43283">
    <property type="entry name" value="BETA-LACTAMASE-RELATED"/>
    <property type="match status" value="1"/>
</dbReference>
<dbReference type="AlphaFoldDB" id="A0A7W7ZYE6"/>
<dbReference type="Proteomes" id="UP000568380">
    <property type="component" value="Unassembled WGS sequence"/>
</dbReference>
<organism evidence="2 3">
    <name type="scientific">Nonomuraea endophytica</name>
    <dbReference type="NCBI Taxonomy" id="714136"/>
    <lineage>
        <taxon>Bacteria</taxon>
        <taxon>Bacillati</taxon>
        <taxon>Actinomycetota</taxon>
        <taxon>Actinomycetes</taxon>
        <taxon>Streptosporangiales</taxon>
        <taxon>Streptosporangiaceae</taxon>
        <taxon>Nonomuraea</taxon>
    </lineage>
</organism>
<gene>
    <name evidence="2" type="ORF">HNR40_001563</name>
</gene>
<sequence>MTELAERVDQVIRDGGAPGLHGLVVIRGGQTVLERYGQGEDFKWNDSIGTVVFDRDTLHDIRSVTKSITALVYGIALGKGLVPDPDEPLMAAFPEYPDLAESKRNLTVAHALTMTLGLEWDESVPYTSPANSEIAMEMAPDRYRYVLERPVVEEPGTRWDYCGGASALIGRLIVKGVGTTLDAFARDTLFDPLGISFEWMAGDDGAVSAASGLRLAPRDLAAVGQLVLEGGRGIVPGEWITRSLTRHVAREDGSGYGYQWYLGDGWFAGFGNGGQRLFVVPGEELVVATAAGEYNDFGQPSASAVMDAVLSG</sequence>
<feature type="domain" description="Beta-lactamase-related" evidence="1">
    <location>
        <begin position="9"/>
        <end position="289"/>
    </location>
</feature>
<evidence type="ECO:0000313" key="2">
    <source>
        <dbReference type="EMBL" id="MBB5076117.1"/>
    </source>
</evidence>
<dbReference type="PANTHER" id="PTHR43283:SF7">
    <property type="entry name" value="BETA-LACTAMASE-RELATED DOMAIN-CONTAINING PROTEIN"/>
    <property type="match status" value="1"/>
</dbReference>
<dbReference type="InterPro" id="IPR050789">
    <property type="entry name" value="Diverse_Enzym_Activities"/>
</dbReference>
<comment type="caution">
    <text evidence="2">The sequence shown here is derived from an EMBL/GenBank/DDBJ whole genome shotgun (WGS) entry which is preliminary data.</text>
</comment>
<reference evidence="2 3" key="1">
    <citation type="submission" date="2020-08" db="EMBL/GenBank/DDBJ databases">
        <title>Genomic Encyclopedia of Type Strains, Phase IV (KMG-IV): sequencing the most valuable type-strain genomes for metagenomic binning, comparative biology and taxonomic classification.</title>
        <authorList>
            <person name="Goeker M."/>
        </authorList>
    </citation>
    <scope>NUCLEOTIDE SEQUENCE [LARGE SCALE GENOMIC DNA]</scope>
    <source>
        <strain evidence="2 3">DSM 45385</strain>
    </source>
</reference>
<dbReference type="InterPro" id="IPR012338">
    <property type="entry name" value="Beta-lactam/transpept-like"/>
</dbReference>
<accession>A0A7W7ZYE6</accession>
<evidence type="ECO:0000313" key="3">
    <source>
        <dbReference type="Proteomes" id="UP000568380"/>
    </source>
</evidence>
<proteinExistence type="predicted"/>
<evidence type="ECO:0000259" key="1">
    <source>
        <dbReference type="Pfam" id="PF00144"/>
    </source>
</evidence>
<keyword evidence="3" id="KW-1185">Reference proteome</keyword>
<name>A0A7W7ZYE6_9ACTN</name>
<dbReference type="SUPFAM" id="SSF56601">
    <property type="entry name" value="beta-lactamase/transpeptidase-like"/>
    <property type="match status" value="1"/>
</dbReference>
<protein>
    <submittedName>
        <fullName evidence="2">CubicO group peptidase (Beta-lactamase class C family)</fullName>
    </submittedName>
</protein>
<dbReference type="Gene3D" id="3.40.710.10">
    <property type="entry name" value="DD-peptidase/beta-lactamase superfamily"/>
    <property type="match status" value="1"/>
</dbReference>
<dbReference type="InterPro" id="IPR001466">
    <property type="entry name" value="Beta-lactam-related"/>
</dbReference>
<dbReference type="EMBL" id="JACHIN010000001">
    <property type="protein sequence ID" value="MBB5076117.1"/>
    <property type="molecule type" value="Genomic_DNA"/>
</dbReference>